<dbReference type="HOGENOM" id="CLU_3239841_0_0_9"/>
<name>F9DU70_9BACL</name>
<dbReference type="AlphaFoldDB" id="F9DU70"/>
<protein>
    <submittedName>
        <fullName evidence="1">Uncharacterized protein</fullName>
    </submittedName>
</protein>
<proteinExistence type="predicted"/>
<reference evidence="1 2" key="1">
    <citation type="submission" date="2011-04" db="EMBL/GenBank/DDBJ databases">
        <authorList>
            <person name="Muzny D."/>
            <person name="Qin X."/>
            <person name="Deng J."/>
            <person name="Jiang H."/>
            <person name="Liu Y."/>
            <person name="Qu J."/>
            <person name="Song X.-Z."/>
            <person name="Zhang L."/>
            <person name="Thornton R."/>
            <person name="Coyle M."/>
            <person name="Francisco L."/>
            <person name="Jackson L."/>
            <person name="Javaid M."/>
            <person name="Korchina V."/>
            <person name="Kovar C."/>
            <person name="Mata R."/>
            <person name="Mathew T."/>
            <person name="Ngo R."/>
            <person name="Nguyen L."/>
            <person name="Nguyen N."/>
            <person name="Okwuonu G."/>
            <person name="Ongeri F."/>
            <person name="Pham C."/>
            <person name="Simmons D."/>
            <person name="Wilczek-Boney K."/>
            <person name="Hale W."/>
            <person name="Jakkamsetti A."/>
            <person name="Pham P."/>
            <person name="Ruth R."/>
            <person name="San Lucas F."/>
            <person name="Warren J."/>
            <person name="Zhang J."/>
            <person name="Zhao Z."/>
            <person name="Zhou C."/>
            <person name="Zhu D."/>
            <person name="Lee S."/>
            <person name="Bess C."/>
            <person name="Blankenburg K."/>
            <person name="Forbes L."/>
            <person name="Fu Q."/>
            <person name="Gubbala S."/>
            <person name="Hirani K."/>
            <person name="Jayaseelan J.C."/>
            <person name="Lara F."/>
            <person name="Munidasa M."/>
            <person name="Palculict T."/>
            <person name="Patil S."/>
            <person name="Pu L.-L."/>
            <person name="Saada N."/>
            <person name="Tang L."/>
            <person name="Weissenberger G."/>
            <person name="Zhu Y."/>
            <person name="Hemphill L."/>
            <person name="Shang Y."/>
            <person name="Youmans B."/>
            <person name="Ayvaz T."/>
            <person name="Ross M."/>
            <person name="Santibanez J."/>
            <person name="Aqrawi P."/>
            <person name="Gross S."/>
            <person name="Joshi V."/>
            <person name="Fowler G."/>
            <person name="Nazareth L."/>
            <person name="Reid J."/>
            <person name="Worley K."/>
            <person name="Petrosino J."/>
            <person name="Highlander S."/>
            <person name="Gibbs R."/>
        </authorList>
    </citation>
    <scope>NUCLEOTIDE SEQUENCE [LARGE SCALE GENOMIC DNA]</scope>
    <source>
        <strain evidence="1 2">2681</strain>
    </source>
</reference>
<evidence type="ECO:0000313" key="2">
    <source>
        <dbReference type="Proteomes" id="UP000005316"/>
    </source>
</evidence>
<dbReference type="Proteomes" id="UP000005316">
    <property type="component" value="Unassembled WGS sequence"/>
</dbReference>
<evidence type="ECO:0000313" key="1">
    <source>
        <dbReference type="EMBL" id="EGQ24668.1"/>
    </source>
</evidence>
<accession>F9DU70</accession>
<gene>
    <name evidence="1" type="ORF">HMPREF9372_2351</name>
</gene>
<comment type="caution">
    <text evidence="1">The sequence shown here is derived from an EMBL/GenBank/DDBJ whole genome shotgun (WGS) entry which is preliminary data.</text>
</comment>
<dbReference type="EMBL" id="AFPZ01000071">
    <property type="protein sequence ID" value="EGQ24668.1"/>
    <property type="molecule type" value="Genomic_DNA"/>
</dbReference>
<organism evidence="1 2">
    <name type="scientific">Sporosarcina newyorkensis 2681</name>
    <dbReference type="NCBI Taxonomy" id="1027292"/>
    <lineage>
        <taxon>Bacteria</taxon>
        <taxon>Bacillati</taxon>
        <taxon>Bacillota</taxon>
        <taxon>Bacilli</taxon>
        <taxon>Bacillales</taxon>
        <taxon>Caryophanaceae</taxon>
        <taxon>Sporosarcina</taxon>
    </lineage>
</organism>
<sequence>MHVGTTEESIEKLSLSYTGHPMLLQLVFNHYFPNSDAVVPEKD</sequence>